<accession>A0A662Z4U1</accession>
<keyword evidence="2 4" id="KW-0560">Oxidoreductase</keyword>
<dbReference type="OrthoDB" id="9805416at2"/>
<evidence type="ECO:0000259" key="6">
    <source>
        <dbReference type="Pfam" id="PF02826"/>
    </source>
</evidence>
<evidence type="ECO:0000256" key="4">
    <source>
        <dbReference type="RuleBase" id="RU003719"/>
    </source>
</evidence>
<dbReference type="PANTHER" id="PTHR43333">
    <property type="entry name" value="2-HACID_DH_C DOMAIN-CONTAINING PROTEIN"/>
    <property type="match status" value="1"/>
</dbReference>
<dbReference type="InterPro" id="IPR006140">
    <property type="entry name" value="D-isomer_DH_NAD-bd"/>
</dbReference>
<evidence type="ECO:0000256" key="3">
    <source>
        <dbReference type="ARBA" id="ARBA00023027"/>
    </source>
</evidence>
<proteinExistence type="inferred from homology"/>
<name>A0A662Z4U1_9STAP</name>
<evidence type="ECO:0000256" key="2">
    <source>
        <dbReference type="ARBA" id="ARBA00023002"/>
    </source>
</evidence>
<evidence type="ECO:0000256" key="1">
    <source>
        <dbReference type="ARBA" id="ARBA00005854"/>
    </source>
</evidence>
<dbReference type="InterPro" id="IPR006139">
    <property type="entry name" value="D-isomer_2_OHA_DH_cat_dom"/>
</dbReference>
<sequence>MINILSTIKLPEPSIEEIKKQQTEVNFRFVHSKDITQDDYEWATVLNTYGSHIKHHDITDFKNLKWLNVMSAGVDSLPFDKIGDIPVTNARGIHKTPMMEYTIGLILNYYKNFYQNQVDQNNRFWNKDVSTAELYGRNVHIFGTGSIGAHIAKVLQVFGVKTTGYNTNGRAVDGFDETYPMDERNEHVNEADIVISILPKTEMTNEIYDQAFFDSMNQTAVFINIGRGNVVSDEVLFYVLDNKVIEHLILDVFNTEPLPEDSPFYNYKNLTISPHSSATTGVYYERASEILIRNLAAYPDISKMENVVDGNRGY</sequence>
<reference evidence="7 8" key="1">
    <citation type="submission" date="2016-10" db="EMBL/GenBank/DDBJ databases">
        <authorList>
            <person name="Varghese N."/>
            <person name="Submissions S."/>
        </authorList>
    </citation>
    <scope>NUCLEOTIDE SEQUENCE [LARGE SCALE GENOMIC DNA]</scope>
    <source>
        <strain evidence="7 8">IBRC-M10081</strain>
    </source>
</reference>
<evidence type="ECO:0000313" key="7">
    <source>
        <dbReference type="EMBL" id="SEW12741.1"/>
    </source>
</evidence>
<dbReference type="GO" id="GO:0016616">
    <property type="term" value="F:oxidoreductase activity, acting on the CH-OH group of donors, NAD or NADP as acceptor"/>
    <property type="evidence" value="ECO:0007669"/>
    <property type="project" value="InterPro"/>
</dbReference>
<dbReference type="Pfam" id="PF00389">
    <property type="entry name" value="2-Hacid_dh"/>
    <property type="match status" value="1"/>
</dbReference>
<feature type="domain" description="D-isomer specific 2-hydroxyacid dehydrogenase catalytic" evidence="5">
    <location>
        <begin position="9"/>
        <end position="308"/>
    </location>
</feature>
<dbReference type="Proteomes" id="UP000243605">
    <property type="component" value="Unassembled WGS sequence"/>
</dbReference>
<keyword evidence="3" id="KW-0520">NAD</keyword>
<dbReference type="SUPFAM" id="SSF51735">
    <property type="entry name" value="NAD(P)-binding Rossmann-fold domains"/>
    <property type="match status" value="1"/>
</dbReference>
<dbReference type="RefSeq" id="WP_091475936.1">
    <property type="nucleotide sequence ID" value="NZ_FOIT01000005.1"/>
</dbReference>
<evidence type="ECO:0000313" key="8">
    <source>
        <dbReference type="Proteomes" id="UP000243605"/>
    </source>
</evidence>
<comment type="similarity">
    <text evidence="1 4">Belongs to the D-isomer specific 2-hydroxyacid dehydrogenase family.</text>
</comment>
<dbReference type="PANTHER" id="PTHR43333:SF1">
    <property type="entry name" value="D-ISOMER SPECIFIC 2-HYDROXYACID DEHYDROGENASE NAD-BINDING DOMAIN-CONTAINING PROTEIN"/>
    <property type="match status" value="1"/>
</dbReference>
<dbReference type="InterPro" id="IPR036291">
    <property type="entry name" value="NAD(P)-bd_dom_sf"/>
</dbReference>
<dbReference type="SUPFAM" id="SSF52283">
    <property type="entry name" value="Formate/glycerate dehydrogenase catalytic domain-like"/>
    <property type="match status" value="1"/>
</dbReference>
<dbReference type="Gene3D" id="3.40.50.720">
    <property type="entry name" value="NAD(P)-binding Rossmann-like Domain"/>
    <property type="match status" value="2"/>
</dbReference>
<protein>
    <submittedName>
        <fullName evidence="7">Phosphoglycerate dehydrogenase</fullName>
    </submittedName>
</protein>
<dbReference type="EMBL" id="FOIT01000005">
    <property type="protein sequence ID" value="SEW12741.1"/>
    <property type="molecule type" value="Genomic_DNA"/>
</dbReference>
<organism evidence="7 8">
    <name type="scientific">Aliicoccus persicus</name>
    <dbReference type="NCBI Taxonomy" id="930138"/>
    <lineage>
        <taxon>Bacteria</taxon>
        <taxon>Bacillati</taxon>
        <taxon>Bacillota</taxon>
        <taxon>Bacilli</taxon>
        <taxon>Bacillales</taxon>
        <taxon>Staphylococcaceae</taxon>
        <taxon>Aliicoccus</taxon>
    </lineage>
</organism>
<evidence type="ECO:0000259" key="5">
    <source>
        <dbReference type="Pfam" id="PF00389"/>
    </source>
</evidence>
<dbReference type="Pfam" id="PF02826">
    <property type="entry name" value="2-Hacid_dh_C"/>
    <property type="match status" value="1"/>
</dbReference>
<dbReference type="GO" id="GO:0051287">
    <property type="term" value="F:NAD binding"/>
    <property type="evidence" value="ECO:0007669"/>
    <property type="project" value="InterPro"/>
</dbReference>
<keyword evidence="8" id="KW-1185">Reference proteome</keyword>
<dbReference type="AlphaFoldDB" id="A0A662Z4U1"/>
<feature type="domain" description="D-isomer specific 2-hydroxyacid dehydrogenase NAD-binding" evidence="6">
    <location>
        <begin position="103"/>
        <end position="276"/>
    </location>
</feature>
<gene>
    <name evidence="7" type="ORF">SAMN05192557_1764</name>
</gene>